<organism evidence="1 2">
    <name type="scientific">Methylobacterium jeotgali</name>
    <dbReference type="NCBI Taxonomy" id="381630"/>
    <lineage>
        <taxon>Bacteria</taxon>
        <taxon>Pseudomonadati</taxon>
        <taxon>Pseudomonadota</taxon>
        <taxon>Alphaproteobacteria</taxon>
        <taxon>Hyphomicrobiales</taxon>
        <taxon>Methylobacteriaceae</taxon>
        <taxon>Methylobacterium</taxon>
    </lineage>
</organism>
<dbReference type="Proteomes" id="UP001055102">
    <property type="component" value="Unassembled WGS sequence"/>
</dbReference>
<evidence type="ECO:0000313" key="1">
    <source>
        <dbReference type="EMBL" id="GJE04792.1"/>
    </source>
</evidence>
<keyword evidence="2" id="KW-1185">Reference proteome</keyword>
<evidence type="ECO:0000313" key="2">
    <source>
        <dbReference type="Proteomes" id="UP001055102"/>
    </source>
</evidence>
<dbReference type="RefSeq" id="WP_238273514.1">
    <property type="nucleotide sequence ID" value="NZ_BPQR01000001.1"/>
</dbReference>
<proteinExistence type="predicted"/>
<reference evidence="1" key="1">
    <citation type="journal article" date="2021" name="Front. Microbiol.">
        <title>Comprehensive Comparative Genomics and Phenotyping of Methylobacterium Species.</title>
        <authorList>
            <person name="Alessa O."/>
            <person name="Ogura Y."/>
            <person name="Fujitani Y."/>
            <person name="Takami H."/>
            <person name="Hayashi T."/>
            <person name="Sahin N."/>
            <person name="Tani A."/>
        </authorList>
    </citation>
    <scope>NUCLEOTIDE SEQUENCE</scope>
    <source>
        <strain evidence="1">LMG 23639</strain>
    </source>
</reference>
<reference evidence="1" key="2">
    <citation type="submission" date="2021-08" db="EMBL/GenBank/DDBJ databases">
        <authorList>
            <person name="Tani A."/>
            <person name="Ola A."/>
            <person name="Ogura Y."/>
            <person name="Katsura K."/>
            <person name="Hayashi T."/>
        </authorList>
    </citation>
    <scope>NUCLEOTIDE SEQUENCE</scope>
    <source>
        <strain evidence="1">LMG 23639</strain>
    </source>
</reference>
<dbReference type="EMBL" id="BPQR01000001">
    <property type="protein sequence ID" value="GJE04792.1"/>
    <property type="molecule type" value="Genomic_DNA"/>
</dbReference>
<protein>
    <submittedName>
        <fullName evidence="1">Uncharacterized protein</fullName>
    </submittedName>
</protein>
<sequence length="48" mass="5513">MGERGFVADLAARSFGRVPEGPELMNPRTPGFEEKKRIRQAYFRLCLD</sequence>
<accession>A0ABQ4SNR9</accession>
<comment type="caution">
    <text evidence="1">The sequence shown here is derived from an EMBL/GenBank/DDBJ whole genome shotgun (WGS) entry which is preliminary data.</text>
</comment>
<gene>
    <name evidence="1" type="ORF">AOPFMNJM_0084</name>
</gene>
<name>A0ABQ4SNR9_9HYPH</name>